<dbReference type="Gene3D" id="3.40.50.20">
    <property type="match status" value="1"/>
</dbReference>
<dbReference type="Proteomes" id="UP001229251">
    <property type="component" value="Unassembled WGS sequence"/>
</dbReference>
<dbReference type="Gene3D" id="3.30.470.20">
    <property type="entry name" value="ATP-grasp fold, B domain"/>
    <property type="match status" value="1"/>
</dbReference>
<dbReference type="EMBL" id="JASOOE010000001">
    <property type="protein sequence ID" value="MDK7186378.1"/>
    <property type="molecule type" value="Genomic_DNA"/>
</dbReference>
<keyword evidence="3 4" id="KW-0067">ATP-binding</keyword>
<dbReference type="GO" id="GO:0046872">
    <property type="term" value="F:metal ion binding"/>
    <property type="evidence" value="ECO:0007669"/>
    <property type="project" value="InterPro"/>
</dbReference>
<protein>
    <submittedName>
        <fullName evidence="6">ATP-grasp domain-containing protein</fullName>
    </submittedName>
</protein>
<dbReference type="InterPro" id="IPR011095">
    <property type="entry name" value="Dala_Dala_lig_C"/>
</dbReference>
<accession>A0AAJ1V1S8</accession>
<feature type="domain" description="ATP-grasp" evidence="5">
    <location>
        <begin position="94"/>
        <end position="296"/>
    </location>
</feature>
<organism evidence="6 7">
    <name type="scientific">Facklamia hominis</name>
    <dbReference type="NCBI Taxonomy" id="178214"/>
    <lineage>
        <taxon>Bacteria</taxon>
        <taxon>Bacillati</taxon>
        <taxon>Bacillota</taxon>
        <taxon>Bacilli</taxon>
        <taxon>Lactobacillales</taxon>
        <taxon>Aerococcaceae</taxon>
        <taxon>Facklamia</taxon>
    </lineage>
</organism>
<dbReference type="PANTHER" id="PTHR43585">
    <property type="entry name" value="FUMIPYRROLE BIOSYNTHESIS PROTEIN C"/>
    <property type="match status" value="1"/>
</dbReference>
<evidence type="ECO:0000256" key="2">
    <source>
        <dbReference type="ARBA" id="ARBA00022741"/>
    </source>
</evidence>
<dbReference type="PROSITE" id="PS50975">
    <property type="entry name" value="ATP_GRASP"/>
    <property type="match status" value="1"/>
</dbReference>
<dbReference type="RefSeq" id="WP_285065089.1">
    <property type="nucleotide sequence ID" value="NZ_JASOOE010000001.1"/>
</dbReference>
<dbReference type="Gene3D" id="3.30.1490.20">
    <property type="entry name" value="ATP-grasp fold, A domain"/>
    <property type="match status" value="1"/>
</dbReference>
<evidence type="ECO:0000259" key="5">
    <source>
        <dbReference type="PROSITE" id="PS50975"/>
    </source>
</evidence>
<proteinExistence type="predicted"/>
<evidence type="ECO:0000313" key="7">
    <source>
        <dbReference type="Proteomes" id="UP001229251"/>
    </source>
</evidence>
<dbReference type="AlphaFoldDB" id="A0AAJ1V1S8"/>
<dbReference type="GO" id="GO:0008716">
    <property type="term" value="F:D-alanine-D-alanine ligase activity"/>
    <property type="evidence" value="ECO:0007669"/>
    <property type="project" value="InterPro"/>
</dbReference>
<dbReference type="SUPFAM" id="SSF56059">
    <property type="entry name" value="Glutathione synthetase ATP-binding domain-like"/>
    <property type="match status" value="1"/>
</dbReference>
<dbReference type="InterPro" id="IPR013815">
    <property type="entry name" value="ATP_grasp_subdomain_1"/>
</dbReference>
<gene>
    <name evidence="6" type="ORF">QP433_00100</name>
</gene>
<reference evidence="6" key="1">
    <citation type="submission" date="2023-05" db="EMBL/GenBank/DDBJ databases">
        <title>Cataloging the Phylogenetic Diversity of Human Bladder Bacteria.</title>
        <authorList>
            <person name="Du J."/>
        </authorList>
    </citation>
    <scope>NUCLEOTIDE SEQUENCE</scope>
    <source>
        <strain evidence="6">UMB1231</strain>
    </source>
</reference>
<dbReference type="InterPro" id="IPR052032">
    <property type="entry name" value="ATP-dep_AA_Ligase"/>
</dbReference>
<keyword evidence="2 4" id="KW-0547">Nucleotide-binding</keyword>
<dbReference type="InterPro" id="IPR011761">
    <property type="entry name" value="ATP-grasp"/>
</dbReference>
<dbReference type="Pfam" id="PF07478">
    <property type="entry name" value="Dala_Dala_lig_C"/>
    <property type="match status" value="1"/>
</dbReference>
<keyword evidence="1" id="KW-0436">Ligase</keyword>
<name>A0AAJ1V1S8_9LACT</name>
<evidence type="ECO:0000313" key="6">
    <source>
        <dbReference type="EMBL" id="MDK7186378.1"/>
    </source>
</evidence>
<evidence type="ECO:0000256" key="1">
    <source>
        <dbReference type="ARBA" id="ARBA00022598"/>
    </source>
</evidence>
<evidence type="ECO:0000256" key="4">
    <source>
        <dbReference type="PROSITE-ProRule" id="PRU00409"/>
    </source>
</evidence>
<dbReference type="GO" id="GO:0005524">
    <property type="term" value="F:ATP binding"/>
    <property type="evidence" value="ECO:0007669"/>
    <property type="project" value="UniProtKB-UniRule"/>
</dbReference>
<dbReference type="PANTHER" id="PTHR43585:SF2">
    <property type="entry name" value="ATP-GRASP ENZYME FSQD"/>
    <property type="match status" value="1"/>
</dbReference>
<evidence type="ECO:0000256" key="3">
    <source>
        <dbReference type="ARBA" id="ARBA00022840"/>
    </source>
</evidence>
<comment type="caution">
    <text evidence="6">The sequence shown here is derived from an EMBL/GenBank/DDBJ whole genome shotgun (WGS) entry which is preliminary data.</text>
</comment>
<sequence>MKKILFLGASGYFYDAALYAKSIGLYLIAIDIQPAEKAIVKTIADESYMMSTTDFDSVYKLCKEKEIDGIYAGASEVNIPIAIKLTEKLNLPYFATLEQWKMCTNKDIFKEKCQKHGIRVAKTFDINDNITFPVVVKPTDSNGSQGVSICRNRDELEISYDKAISFSNKGKVLIEEYIPSDSVIIHITIIDGEVFYSGMSDKKSKKIIDNGPPIMALQLFPSTHEQEYLDKVHDKVVSLINDEKILNGPIWIESFYHEQEFIFNEVGFRYGGSLTYYPVEFYYDINQMHLLINQSIGNPLNEFKTKYNSAKNRQFIYAILPIQINPGTIKEIIGLDKGLEVEGIYKFVQSLPIGTTVYQSGTTSQVFGYLHIIGLNQQEIKNSITNFLNIVKVVSDNNDKNQIFTIWKEYNHGE</sequence>